<keyword evidence="2 6" id="KW-0489">Methyltransferase</keyword>
<feature type="domain" description="SAM-dependent MTase RsmB/NOP-type" evidence="7">
    <location>
        <begin position="156"/>
        <end position="449"/>
    </location>
</feature>
<dbReference type="Proteomes" id="UP000669605">
    <property type="component" value="Unassembled WGS sequence"/>
</dbReference>
<proteinExistence type="inferred from homology"/>
<gene>
    <name evidence="8" type="ORF">GV368_01715</name>
</gene>
<reference evidence="8 9" key="1">
    <citation type="journal article" date="2020" name="Curr. Microbiol.">
        <title>Tepidiphilus baoligensis sp. nov., a Novel Bacterium of the Family Hydrogenophilaceae Isolated from an Oil Reservoir.</title>
        <authorList>
            <person name="Zhang X."/>
            <person name="Wang G."/>
            <person name="Ma X."/>
            <person name="Yu J."/>
            <person name="You J."/>
            <person name="Xue Y."/>
            <person name="Ma Y."/>
        </authorList>
    </citation>
    <scope>NUCLEOTIDE SEQUENCE [LARGE SCALE GENOMIC DNA]</scope>
    <source>
        <strain evidence="8 9">B18-69</strain>
    </source>
</reference>
<evidence type="ECO:0000256" key="1">
    <source>
        <dbReference type="ARBA" id="ARBA00007494"/>
    </source>
</evidence>
<dbReference type="PANTHER" id="PTHR22807">
    <property type="entry name" value="NOP2 YEAST -RELATED NOL1/NOP2/FMU SUN DOMAIN-CONTAINING"/>
    <property type="match status" value="1"/>
</dbReference>
<evidence type="ECO:0000256" key="4">
    <source>
        <dbReference type="ARBA" id="ARBA00022691"/>
    </source>
</evidence>
<comment type="similarity">
    <text evidence="1 6">Belongs to the class I-like SAM-binding methyltransferase superfamily. RsmB/NOP family.</text>
</comment>
<dbReference type="GO" id="GO:0008168">
    <property type="term" value="F:methyltransferase activity"/>
    <property type="evidence" value="ECO:0007669"/>
    <property type="project" value="UniProtKB-KW"/>
</dbReference>
<accession>A0ABX1QIH2</accession>
<feature type="binding site" evidence="6">
    <location>
        <position position="317"/>
    </location>
    <ligand>
        <name>S-adenosyl-L-methionine</name>
        <dbReference type="ChEBI" id="CHEBI:59789"/>
    </ligand>
</feature>
<dbReference type="InterPro" id="IPR018314">
    <property type="entry name" value="RsmB/NOL1/NOP2-like_CS"/>
</dbReference>
<dbReference type="CDD" id="cd02440">
    <property type="entry name" value="AdoMet_MTases"/>
    <property type="match status" value="1"/>
</dbReference>
<sequence length="452" mass="50109">MVAAVSASRRRKAPLGETAPRAPWLSEAVAALAEALRFERPADAVLSRFFRERPHLGQRDRGEIAERVYAVLRHRRSLETWAGRTNPRALLLAWLVRGEGWSLARLEPWLEKGERAWLAERKAATPVLSRAERLDAPDWLIERLDAAYGPPETEALLTSSNRPAPLDLRINPWRTTREAVLARLQADGIDCAPTPFSPLGIRVRGKPALHAHPFFQDGMFEVQDEGSQLVTLLVAPRRGQTVVDFCAGAGGKTLQLAAALRNTGQVYAFDVSAGRLAKLKPRLVRSGLTNVQPMVLAHENDERLDRLAGKVDRVLVDAPCSGLGTLRRNPDLKWRQQPTLVEELIAKQRAILQAAARLVRPGGHLVYVTCSLLPEENETVLETFLARESRFSLLDPWPSLFKSGVPEQIPRWEIPTADALVDRFSPTVLRLAPHVHGTDGFFAAVLARNASP</sequence>
<feature type="active site" description="Nucleophile" evidence="6">
    <location>
        <position position="370"/>
    </location>
</feature>
<dbReference type="InterPro" id="IPR054728">
    <property type="entry name" value="RsmB-like_ferredoxin"/>
</dbReference>
<dbReference type="PROSITE" id="PS01153">
    <property type="entry name" value="NOL1_NOP2_SUN"/>
    <property type="match status" value="1"/>
</dbReference>
<dbReference type="PRINTS" id="PR02008">
    <property type="entry name" value="RCMTFAMILY"/>
</dbReference>
<keyword evidence="5 6" id="KW-0694">RNA-binding</keyword>
<comment type="caution">
    <text evidence="8">The sequence shown here is derived from an EMBL/GenBank/DDBJ whole genome shotgun (WGS) entry which is preliminary data.</text>
</comment>
<dbReference type="InterPro" id="IPR001678">
    <property type="entry name" value="MeTrfase_RsmB-F_NOP2_dom"/>
</dbReference>
<evidence type="ECO:0000256" key="3">
    <source>
        <dbReference type="ARBA" id="ARBA00022679"/>
    </source>
</evidence>
<dbReference type="GO" id="GO:0032259">
    <property type="term" value="P:methylation"/>
    <property type="evidence" value="ECO:0007669"/>
    <property type="project" value="UniProtKB-KW"/>
</dbReference>
<keyword evidence="4 6" id="KW-0949">S-adenosyl-L-methionine</keyword>
<dbReference type="EMBL" id="JAAAUB010000001">
    <property type="protein sequence ID" value="NMH15846.1"/>
    <property type="molecule type" value="Genomic_DNA"/>
</dbReference>
<dbReference type="Pfam" id="PF22458">
    <property type="entry name" value="RsmF-B_ferredox"/>
    <property type="match status" value="1"/>
</dbReference>
<organism evidence="8 9">
    <name type="scientific">Tepidiphilus baoligensis</name>
    <dbReference type="NCBI Taxonomy" id="2698687"/>
    <lineage>
        <taxon>Bacteria</taxon>
        <taxon>Pseudomonadati</taxon>
        <taxon>Pseudomonadota</taxon>
        <taxon>Hydrogenophilia</taxon>
        <taxon>Hydrogenophilales</taxon>
        <taxon>Hydrogenophilaceae</taxon>
        <taxon>Tepidiphilus</taxon>
    </lineage>
</organism>
<keyword evidence="9" id="KW-1185">Reference proteome</keyword>
<dbReference type="PANTHER" id="PTHR22807:SF53">
    <property type="entry name" value="RIBOSOMAL RNA SMALL SUBUNIT METHYLTRANSFERASE B-RELATED"/>
    <property type="match status" value="1"/>
</dbReference>
<dbReference type="InterPro" id="IPR049560">
    <property type="entry name" value="MeTrfase_RsmB-F_NOP2_cat"/>
</dbReference>
<name>A0ABX1QIH2_9PROT</name>
<evidence type="ECO:0000259" key="7">
    <source>
        <dbReference type="PROSITE" id="PS51686"/>
    </source>
</evidence>
<evidence type="ECO:0000256" key="2">
    <source>
        <dbReference type="ARBA" id="ARBA00022603"/>
    </source>
</evidence>
<evidence type="ECO:0000313" key="9">
    <source>
        <dbReference type="Proteomes" id="UP000669605"/>
    </source>
</evidence>
<keyword evidence="3 6" id="KW-0808">Transferase</keyword>
<dbReference type="InterPro" id="IPR023267">
    <property type="entry name" value="RCMT"/>
</dbReference>
<evidence type="ECO:0000256" key="6">
    <source>
        <dbReference type="PROSITE-ProRule" id="PRU01023"/>
    </source>
</evidence>
<feature type="binding site" evidence="6">
    <location>
        <position position="270"/>
    </location>
    <ligand>
        <name>S-adenosyl-L-methionine</name>
        <dbReference type="ChEBI" id="CHEBI:59789"/>
    </ligand>
</feature>
<dbReference type="Pfam" id="PF01189">
    <property type="entry name" value="Methyltr_RsmB-F"/>
    <property type="match status" value="1"/>
</dbReference>
<dbReference type="SUPFAM" id="SSF53335">
    <property type="entry name" value="S-adenosyl-L-methionine-dependent methyltransferases"/>
    <property type="match status" value="1"/>
</dbReference>
<dbReference type="PROSITE" id="PS51686">
    <property type="entry name" value="SAM_MT_RSMB_NOP"/>
    <property type="match status" value="1"/>
</dbReference>
<dbReference type="Gene3D" id="3.40.50.150">
    <property type="entry name" value="Vaccinia Virus protein VP39"/>
    <property type="match status" value="1"/>
</dbReference>
<comment type="caution">
    <text evidence="6">Lacks conserved residue(s) required for the propagation of feature annotation.</text>
</comment>
<evidence type="ECO:0000313" key="8">
    <source>
        <dbReference type="EMBL" id="NMH15846.1"/>
    </source>
</evidence>
<protein>
    <submittedName>
        <fullName evidence="8">Methyltransferase domain-containing protein</fullName>
    </submittedName>
</protein>
<dbReference type="InterPro" id="IPR029063">
    <property type="entry name" value="SAM-dependent_MTases_sf"/>
</dbReference>
<dbReference type="Gene3D" id="3.30.70.1170">
    <property type="entry name" value="Sun protein, domain 3"/>
    <property type="match status" value="1"/>
</dbReference>
<evidence type="ECO:0000256" key="5">
    <source>
        <dbReference type="ARBA" id="ARBA00022884"/>
    </source>
</evidence>